<dbReference type="GO" id="GO:0000978">
    <property type="term" value="F:RNA polymerase II cis-regulatory region sequence-specific DNA binding"/>
    <property type="evidence" value="ECO:0007669"/>
    <property type="project" value="TreeGrafter"/>
</dbReference>
<feature type="compositionally biased region" description="Basic and acidic residues" evidence="6">
    <location>
        <begin position="121"/>
        <end position="131"/>
    </location>
</feature>
<proteinExistence type="predicted"/>
<dbReference type="GeneID" id="63727859"/>
<sequence>MRGAPADSPWVDDTPPRKRRRVALACSSCRERKVRCDGMKPVCSQCKKRDSKASDCVYTLLANTAKRVSEQEYITSLQQKVHRLQQAAGVTDQGDSRPNSTHNAEPLREMTGEILQPNNSHSDHNDLRFDQSRTGSSYTPSCSGSSPVPPQYSSPNPSYRHQNVQQLHTPQRHATGEDPHGPSPISAMGVTIPSQNEELDHVSGDEFYGESSVVSLVRGIAPPPRRPRGRPQPESINLTSERDAPSSLLQEHFSLPPRGVADMLLGLYFSSCHIFYPWTHSVSFRQAYNRLWAETTSTDLPRRGNDGPDIGLGGNSCPRHVFFSALNAMFAMGSEFSDFPPEEKKAASSMFFDRMSKLIRFDILDRGNIAHIQALLLVGQYLLCTHYPARCWNVVGLACRMAVGLGLQSPHFSEQGSGLEAEMRRRVWYACVQMDMTISMTLGRPPSLRTVGDVPLPLPVDDEYWALDSDAGCQPHGVHSRHIFNVQNIKLAKILGEILERVYHPPHKTEAQAGHKLEDLPTILALDSELNSLADSFPDVIHWERGYGLDVPLLLKRQSNVLHARFLHMKILLYRPSFTVYCASVHSRTTDKSSSTADGDLAGQLRVQCAVSCVKRTCELVRSLEKANITRATGAWWFSLFYLLTSAIVLIIAECTEPLMSLLDEDMLLTAWRSCLQTLDVLSHAHPLASRYRQSLESLREHILSVRRSPDLPTEGRIHRVSDQQPMGPGDSTLRPPDEGNLEGQVGDTEISTGAIHQGETGLRRIGEPIDFTETGGGWEFAENDYHGGSGFDISALLGSGDADLTDLLMPQSSTDVIEYGYPLGGLL</sequence>
<dbReference type="InterPro" id="IPR007219">
    <property type="entry name" value="XnlR_reg_dom"/>
</dbReference>
<feature type="region of interest" description="Disordered" evidence="6">
    <location>
        <begin position="219"/>
        <end position="246"/>
    </location>
</feature>
<evidence type="ECO:0000313" key="9">
    <source>
        <dbReference type="Proteomes" id="UP000184073"/>
    </source>
</evidence>
<evidence type="ECO:0000256" key="5">
    <source>
        <dbReference type="ARBA" id="ARBA00023242"/>
    </source>
</evidence>
<feature type="region of interest" description="Disordered" evidence="6">
    <location>
        <begin position="714"/>
        <end position="746"/>
    </location>
</feature>
<dbReference type="AlphaFoldDB" id="A0A1L9PK61"/>
<dbReference type="VEuPathDB" id="FungiDB:ASPVEDRAFT_41459"/>
<dbReference type="CDD" id="cd12148">
    <property type="entry name" value="fungal_TF_MHR"/>
    <property type="match status" value="1"/>
</dbReference>
<dbReference type="GO" id="GO:0008270">
    <property type="term" value="F:zinc ion binding"/>
    <property type="evidence" value="ECO:0007669"/>
    <property type="project" value="InterPro"/>
</dbReference>
<keyword evidence="5" id="KW-0539">Nucleus</keyword>
<keyword evidence="3" id="KW-0238">DNA-binding</keyword>
<dbReference type="CDD" id="cd00067">
    <property type="entry name" value="GAL4"/>
    <property type="match status" value="1"/>
</dbReference>
<feature type="compositionally biased region" description="Low complexity" evidence="6">
    <location>
        <begin position="134"/>
        <end position="146"/>
    </location>
</feature>
<protein>
    <recommendedName>
        <fullName evidence="7">Zn(2)-C6 fungal-type domain-containing protein</fullName>
    </recommendedName>
</protein>
<dbReference type="OrthoDB" id="3364175at2759"/>
<evidence type="ECO:0000313" key="8">
    <source>
        <dbReference type="EMBL" id="OJJ01904.1"/>
    </source>
</evidence>
<name>A0A1L9PK61_ASPVE</name>
<reference evidence="9" key="1">
    <citation type="journal article" date="2017" name="Genome Biol.">
        <title>Comparative genomics reveals high biological diversity and specific adaptations in the industrially and medically important fungal genus Aspergillus.</title>
        <authorList>
            <person name="de Vries R.P."/>
            <person name="Riley R."/>
            <person name="Wiebenga A."/>
            <person name="Aguilar-Osorio G."/>
            <person name="Amillis S."/>
            <person name="Uchima C.A."/>
            <person name="Anderluh G."/>
            <person name="Asadollahi M."/>
            <person name="Askin M."/>
            <person name="Barry K."/>
            <person name="Battaglia E."/>
            <person name="Bayram O."/>
            <person name="Benocci T."/>
            <person name="Braus-Stromeyer S.A."/>
            <person name="Caldana C."/>
            <person name="Canovas D."/>
            <person name="Cerqueira G.C."/>
            <person name="Chen F."/>
            <person name="Chen W."/>
            <person name="Choi C."/>
            <person name="Clum A."/>
            <person name="Dos Santos R.A."/>
            <person name="Damasio A.R."/>
            <person name="Diallinas G."/>
            <person name="Emri T."/>
            <person name="Fekete E."/>
            <person name="Flipphi M."/>
            <person name="Freyberg S."/>
            <person name="Gallo A."/>
            <person name="Gournas C."/>
            <person name="Habgood R."/>
            <person name="Hainaut M."/>
            <person name="Harispe M.L."/>
            <person name="Henrissat B."/>
            <person name="Hilden K.S."/>
            <person name="Hope R."/>
            <person name="Hossain A."/>
            <person name="Karabika E."/>
            <person name="Karaffa L."/>
            <person name="Karanyi Z."/>
            <person name="Krasevec N."/>
            <person name="Kuo A."/>
            <person name="Kusch H."/>
            <person name="LaButti K."/>
            <person name="Lagendijk E.L."/>
            <person name="Lapidus A."/>
            <person name="Levasseur A."/>
            <person name="Lindquist E."/>
            <person name="Lipzen A."/>
            <person name="Logrieco A.F."/>
            <person name="MacCabe A."/>
            <person name="Maekelae M.R."/>
            <person name="Malavazi I."/>
            <person name="Melin P."/>
            <person name="Meyer V."/>
            <person name="Mielnichuk N."/>
            <person name="Miskei M."/>
            <person name="Molnar A.P."/>
            <person name="Mule G."/>
            <person name="Ngan C.Y."/>
            <person name="Orejas M."/>
            <person name="Orosz E."/>
            <person name="Ouedraogo J.P."/>
            <person name="Overkamp K.M."/>
            <person name="Park H.-S."/>
            <person name="Perrone G."/>
            <person name="Piumi F."/>
            <person name="Punt P.J."/>
            <person name="Ram A.F."/>
            <person name="Ramon A."/>
            <person name="Rauscher S."/>
            <person name="Record E."/>
            <person name="Riano-Pachon D.M."/>
            <person name="Robert V."/>
            <person name="Roehrig J."/>
            <person name="Ruller R."/>
            <person name="Salamov A."/>
            <person name="Salih N.S."/>
            <person name="Samson R.A."/>
            <person name="Sandor E."/>
            <person name="Sanguinetti M."/>
            <person name="Schuetze T."/>
            <person name="Sepcic K."/>
            <person name="Shelest E."/>
            <person name="Sherlock G."/>
            <person name="Sophianopoulou V."/>
            <person name="Squina F.M."/>
            <person name="Sun H."/>
            <person name="Susca A."/>
            <person name="Todd R.B."/>
            <person name="Tsang A."/>
            <person name="Unkles S.E."/>
            <person name="van de Wiele N."/>
            <person name="van Rossen-Uffink D."/>
            <person name="Oliveira J.V."/>
            <person name="Vesth T.C."/>
            <person name="Visser J."/>
            <person name="Yu J.-H."/>
            <person name="Zhou M."/>
            <person name="Andersen M.R."/>
            <person name="Archer D.B."/>
            <person name="Baker S.E."/>
            <person name="Benoit I."/>
            <person name="Brakhage A.A."/>
            <person name="Braus G.H."/>
            <person name="Fischer R."/>
            <person name="Frisvad J.C."/>
            <person name="Goldman G.H."/>
            <person name="Houbraken J."/>
            <person name="Oakley B."/>
            <person name="Pocsi I."/>
            <person name="Scazzocchio C."/>
            <person name="Seiboth B."/>
            <person name="vanKuyk P.A."/>
            <person name="Wortman J."/>
            <person name="Dyer P.S."/>
            <person name="Grigoriev I.V."/>
        </authorList>
    </citation>
    <scope>NUCLEOTIDE SEQUENCE [LARGE SCALE GENOMIC DNA]</scope>
    <source>
        <strain evidence="9">CBS 583.65</strain>
    </source>
</reference>
<dbReference type="RefSeq" id="XP_040667666.1">
    <property type="nucleotide sequence ID" value="XM_040812348.1"/>
</dbReference>
<dbReference type="GO" id="GO:0005634">
    <property type="term" value="C:nucleus"/>
    <property type="evidence" value="ECO:0007669"/>
    <property type="project" value="TreeGrafter"/>
</dbReference>
<evidence type="ECO:0000256" key="6">
    <source>
        <dbReference type="SAM" id="MobiDB-lite"/>
    </source>
</evidence>
<feature type="region of interest" description="Disordered" evidence="6">
    <location>
        <begin position="85"/>
        <end position="104"/>
    </location>
</feature>
<dbReference type="SMART" id="SM00906">
    <property type="entry name" value="Fungal_trans"/>
    <property type="match status" value="1"/>
</dbReference>
<keyword evidence="2" id="KW-0805">Transcription regulation</keyword>
<keyword evidence="4" id="KW-0804">Transcription</keyword>
<feature type="domain" description="Zn(2)-C6 fungal-type" evidence="7">
    <location>
        <begin position="25"/>
        <end position="58"/>
    </location>
</feature>
<dbReference type="Gene3D" id="4.10.240.10">
    <property type="entry name" value="Zn(2)-C6 fungal-type DNA-binding domain"/>
    <property type="match status" value="1"/>
</dbReference>
<dbReference type="PROSITE" id="PS50048">
    <property type="entry name" value="ZN2_CY6_FUNGAL_2"/>
    <property type="match status" value="1"/>
</dbReference>
<evidence type="ECO:0000256" key="3">
    <source>
        <dbReference type="ARBA" id="ARBA00023125"/>
    </source>
</evidence>
<dbReference type="STRING" id="1036611.A0A1L9PK61"/>
<feature type="compositionally biased region" description="Polar residues" evidence="6">
    <location>
        <begin position="153"/>
        <end position="169"/>
    </location>
</feature>
<dbReference type="GO" id="GO:0006351">
    <property type="term" value="P:DNA-templated transcription"/>
    <property type="evidence" value="ECO:0007669"/>
    <property type="project" value="InterPro"/>
</dbReference>
<dbReference type="GO" id="GO:0000981">
    <property type="term" value="F:DNA-binding transcription factor activity, RNA polymerase II-specific"/>
    <property type="evidence" value="ECO:0007669"/>
    <property type="project" value="InterPro"/>
</dbReference>
<dbReference type="SUPFAM" id="SSF57701">
    <property type="entry name" value="Zn2/Cys6 DNA-binding domain"/>
    <property type="match status" value="1"/>
</dbReference>
<dbReference type="EMBL" id="KV878128">
    <property type="protein sequence ID" value="OJJ01904.1"/>
    <property type="molecule type" value="Genomic_DNA"/>
</dbReference>
<dbReference type="GO" id="GO:0000435">
    <property type="term" value="P:positive regulation of transcription from RNA polymerase II promoter by galactose"/>
    <property type="evidence" value="ECO:0007669"/>
    <property type="project" value="TreeGrafter"/>
</dbReference>
<dbReference type="InterPro" id="IPR001138">
    <property type="entry name" value="Zn2Cys6_DnaBD"/>
</dbReference>
<accession>A0A1L9PK61</accession>
<dbReference type="Proteomes" id="UP000184073">
    <property type="component" value="Unassembled WGS sequence"/>
</dbReference>
<dbReference type="Pfam" id="PF04082">
    <property type="entry name" value="Fungal_trans"/>
    <property type="match status" value="1"/>
</dbReference>
<dbReference type="PANTHER" id="PTHR47424:SF3">
    <property type="entry name" value="REGULATORY PROTEIN GAL4"/>
    <property type="match status" value="1"/>
</dbReference>
<evidence type="ECO:0000256" key="1">
    <source>
        <dbReference type="ARBA" id="ARBA00022723"/>
    </source>
</evidence>
<evidence type="ECO:0000259" key="7">
    <source>
        <dbReference type="PROSITE" id="PS50048"/>
    </source>
</evidence>
<feature type="region of interest" description="Disordered" evidence="6">
    <location>
        <begin position="115"/>
        <end position="190"/>
    </location>
</feature>
<dbReference type="InterPro" id="IPR051127">
    <property type="entry name" value="Fungal_SecMet_Regulators"/>
</dbReference>
<organism evidence="8 9">
    <name type="scientific">Aspergillus versicolor CBS 583.65</name>
    <dbReference type="NCBI Taxonomy" id="1036611"/>
    <lineage>
        <taxon>Eukaryota</taxon>
        <taxon>Fungi</taxon>
        <taxon>Dikarya</taxon>
        <taxon>Ascomycota</taxon>
        <taxon>Pezizomycotina</taxon>
        <taxon>Eurotiomycetes</taxon>
        <taxon>Eurotiomycetidae</taxon>
        <taxon>Eurotiales</taxon>
        <taxon>Aspergillaceae</taxon>
        <taxon>Aspergillus</taxon>
        <taxon>Aspergillus subgen. Nidulantes</taxon>
    </lineage>
</organism>
<evidence type="ECO:0000256" key="4">
    <source>
        <dbReference type="ARBA" id="ARBA00023163"/>
    </source>
</evidence>
<dbReference type="SMART" id="SM00066">
    <property type="entry name" value="GAL4"/>
    <property type="match status" value="1"/>
</dbReference>
<keyword evidence="1" id="KW-0479">Metal-binding</keyword>
<dbReference type="PANTHER" id="PTHR47424">
    <property type="entry name" value="REGULATORY PROTEIN GAL4"/>
    <property type="match status" value="1"/>
</dbReference>
<dbReference type="Pfam" id="PF00172">
    <property type="entry name" value="Zn_clus"/>
    <property type="match status" value="1"/>
</dbReference>
<evidence type="ECO:0000256" key="2">
    <source>
        <dbReference type="ARBA" id="ARBA00023015"/>
    </source>
</evidence>
<keyword evidence="9" id="KW-1185">Reference proteome</keyword>
<dbReference type="InterPro" id="IPR036864">
    <property type="entry name" value="Zn2-C6_fun-type_DNA-bd_sf"/>
</dbReference>
<gene>
    <name evidence="8" type="ORF">ASPVEDRAFT_41459</name>
</gene>